<evidence type="ECO:0000259" key="6">
    <source>
        <dbReference type="PROSITE" id="PS50089"/>
    </source>
</evidence>
<dbReference type="EMBL" id="JAPWTK010000020">
    <property type="protein sequence ID" value="KAJ8957881.1"/>
    <property type="molecule type" value="Genomic_DNA"/>
</dbReference>
<evidence type="ECO:0000256" key="3">
    <source>
        <dbReference type="ARBA" id="ARBA00022833"/>
    </source>
</evidence>
<dbReference type="SUPFAM" id="SSF49599">
    <property type="entry name" value="TRAF domain-like"/>
    <property type="match status" value="1"/>
</dbReference>
<keyword evidence="3" id="KW-0862">Zinc</keyword>
<sequence>MVSIMVVVFWAMLSRQRTCDLCHGYLSVPPISTHEDKVSCGRCNPGWPRNHVYERLAQFVLFPCTYCGDKLSWNDVPKHEQKCRRNVILCPAGYARDYNLSKMPSSNPGEYHPECQARTISCPFDYCDVRYEIRDVSPHFQKFHQDYVFSSNHVTARKNMKEEKVWNFNSDNQVCLVVFKQMPFLLYIHSDCNYDENTGDIVSYDYYFGVFFLLQEPIRLEIHRFGDLGFGRGRHVVHNEEPRGLIKHSSFDFMTTRFQDLTKLPDMKLTYTVKLLDGFEASEQDTKPKPNLKVDNIGKNSECPICKEYMHPPVYNCDLGHSVCKNCKSKMTICPFCKAFIGNSRNFVIRGHPGDVADIVPERDKGLHLRGQGGGVEVARTDVSL</sequence>
<dbReference type="InterPro" id="IPR004162">
    <property type="entry name" value="SINA-like_animal"/>
</dbReference>
<keyword evidence="1" id="KW-0479">Metal-binding</keyword>
<evidence type="ECO:0000256" key="1">
    <source>
        <dbReference type="ARBA" id="ARBA00022723"/>
    </source>
</evidence>
<dbReference type="GO" id="GO:0061630">
    <property type="term" value="F:ubiquitin protein ligase activity"/>
    <property type="evidence" value="ECO:0007669"/>
    <property type="project" value="TreeGrafter"/>
</dbReference>
<comment type="caution">
    <text evidence="7">The sequence shown here is derived from an EMBL/GenBank/DDBJ whole genome shotgun (WGS) entry which is preliminary data.</text>
</comment>
<dbReference type="Gene3D" id="3.30.40.10">
    <property type="entry name" value="Zinc/RING finger domain, C3HC4 (zinc finger)"/>
    <property type="match status" value="2"/>
</dbReference>
<keyword evidence="8" id="KW-1185">Reference proteome</keyword>
<evidence type="ECO:0000313" key="8">
    <source>
        <dbReference type="Proteomes" id="UP001162162"/>
    </source>
</evidence>
<accession>A0AAV8Z144</accession>
<reference evidence="7" key="1">
    <citation type="journal article" date="2023" name="Insect Mol. Biol.">
        <title>Genome sequencing provides insights into the evolution of gene families encoding plant cell wall-degrading enzymes in longhorned beetles.</title>
        <authorList>
            <person name="Shin N.R."/>
            <person name="Okamura Y."/>
            <person name="Kirsch R."/>
            <person name="Pauchet Y."/>
        </authorList>
    </citation>
    <scope>NUCLEOTIDE SEQUENCE</scope>
    <source>
        <strain evidence="7">AMC_N1</strain>
    </source>
</reference>
<dbReference type="Pfam" id="PF21362">
    <property type="entry name" value="Sina_RING"/>
    <property type="match status" value="1"/>
</dbReference>
<evidence type="ECO:0000256" key="5">
    <source>
        <dbReference type="SAM" id="SignalP"/>
    </source>
</evidence>
<dbReference type="PROSITE" id="PS50089">
    <property type="entry name" value="ZF_RING_2"/>
    <property type="match status" value="1"/>
</dbReference>
<gene>
    <name evidence="7" type="ORF">NQ318_001877</name>
</gene>
<dbReference type="AlphaFoldDB" id="A0AAV8Z144"/>
<feature type="signal peptide" evidence="5">
    <location>
        <begin position="1"/>
        <end position="19"/>
    </location>
</feature>
<feature type="domain" description="RING-type" evidence="6">
    <location>
        <begin position="303"/>
        <end position="338"/>
    </location>
</feature>
<dbReference type="InterPro" id="IPR049548">
    <property type="entry name" value="Sina-like_RING"/>
</dbReference>
<dbReference type="Proteomes" id="UP001162162">
    <property type="component" value="Unassembled WGS sequence"/>
</dbReference>
<protein>
    <recommendedName>
        <fullName evidence="6">RING-type domain-containing protein</fullName>
    </recommendedName>
</protein>
<dbReference type="GO" id="GO:0043161">
    <property type="term" value="P:proteasome-mediated ubiquitin-dependent protein catabolic process"/>
    <property type="evidence" value="ECO:0007669"/>
    <property type="project" value="TreeGrafter"/>
</dbReference>
<dbReference type="PANTHER" id="PTHR45877:SF2">
    <property type="entry name" value="E3 UBIQUITIN-PROTEIN LIGASE SINA-RELATED"/>
    <property type="match status" value="1"/>
</dbReference>
<organism evidence="7 8">
    <name type="scientific">Aromia moschata</name>
    <dbReference type="NCBI Taxonomy" id="1265417"/>
    <lineage>
        <taxon>Eukaryota</taxon>
        <taxon>Metazoa</taxon>
        <taxon>Ecdysozoa</taxon>
        <taxon>Arthropoda</taxon>
        <taxon>Hexapoda</taxon>
        <taxon>Insecta</taxon>
        <taxon>Pterygota</taxon>
        <taxon>Neoptera</taxon>
        <taxon>Endopterygota</taxon>
        <taxon>Coleoptera</taxon>
        <taxon>Polyphaga</taxon>
        <taxon>Cucujiformia</taxon>
        <taxon>Chrysomeloidea</taxon>
        <taxon>Cerambycidae</taxon>
        <taxon>Cerambycinae</taxon>
        <taxon>Callichromatini</taxon>
        <taxon>Aromia</taxon>
    </lineage>
</organism>
<evidence type="ECO:0000313" key="7">
    <source>
        <dbReference type="EMBL" id="KAJ8957881.1"/>
    </source>
</evidence>
<name>A0AAV8Z144_9CUCU</name>
<feature type="chain" id="PRO_5043754033" description="RING-type domain-containing protein" evidence="5">
    <location>
        <begin position="20"/>
        <end position="385"/>
    </location>
</feature>
<dbReference type="SUPFAM" id="SSF57850">
    <property type="entry name" value="RING/U-box"/>
    <property type="match status" value="1"/>
</dbReference>
<proteinExistence type="predicted"/>
<dbReference type="PANTHER" id="PTHR45877">
    <property type="entry name" value="E3 UBIQUITIN-PROTEIN LIGASE SIAH2"/>
    <property type="match status" value="1"/>
</dbReference>
<dbReference type="InterPro" id="IPR001841">
    <property type="entry name" value="Znf_RING"/>
</dbReference>
<dbReference type="InterPro" id="IPR013083">
    <property type="entry name" value="Znf_RING/FYVE/PHD"/>
</dbReference>
<dbReference type="GO" id="GO:0005737">
    <property type="term" value="C:cytoplasm"/>
    <property type="evidence" value="ECO:0007669"/>
    <property type="project" value="TreeGrafter"/>
</dbReference>
<dbReference type="GO" id="GO:0008270">
    <property type="term" value="F:zinc ion binding"/>
    <property type="evidence" value="ECO:0007669"/>
    <property type="project" value="UniProtKB-KW"/>
</dbReference>
<dbReference type="GO" id="GO:0031624">
    <property type="term" value="F:ubiquitin conjugating enzyme binding"/>
    <property type="evidence" value="ECO:0007669"/>
    <property type="project" value="TreeGrafter"/>
</dbReference>
<evidence type="ECO:0000256" key="2">
    <source>
        <dbReference type="ARBA" id="ARBA00022771"/>
    </source>
</evidence>
<evidence type="ECO:0000256" key="4">
    <source>
        <dbReference type="PROSITE-ProRule" id="PRU00175"/>
    </source>
</evidence>
<keyword evidence="5" id="KW-0732">Signal</keyword>
<keyword evidence="2 4" id="KW-0863">Zinc-finger</keyword>